<proteinExistence type="predicted"/>
<dbReference type="InParanoid" id="A0A0D2AM80"/>
<gene>
    <name evidence="3" type="ORF">PV09_08145</name>
</gene>
<accession>A0A0D2AM80</accession>
<evidence type="ECO:0000256" key="1">
    <source>
        <dbReference type="SAM" id="MobiDB-lite"/>
    </source>
</evidence>
<dbReference type="Gene3D" id="2.120.10.70">
    <property type="entry name" value="Fucose-specific lectin"/>
    <property type="match status" value="1"/>
</dbReference>
<keyword evidence="2" id="KW-0472">Membrane</keyword>
<evidence type="ECO:0000256" key="2">
    <source>
        <dbReference type="SAM" id="Phobius"/>
    </source>
</evidence>
<feature type="region of interest" description="Disordered" evidence="1">
    <location>
        <begin position="35"/>
        <end position="59"/>
    </location>
</feature>
<keyword evidence="2" id="KW-0812">Transmembrane</keyword>
<evidence type="ECO:0008006" key="5">
    <source>
        <dbReference type="Google" id="ProtNLM"/>
    </source>
</evidence>
<dbReference type="STRING" id="253628.A0A0D2AM80"/>
<dbReference type="AlphaFoldDB" id="A0A0D2AM80"/>
<name>A0A0D2AM80_9PEZI</name>
<dbReference type="EMBL" id="KN847565">
    <property type="protein sequence ID" value="KIW00254.1"/>
    <property type="molecule type" value="Genomic_DNA"/>
</dbReference>
<dbReference type="HOGENOM" id="CLU_030824_1_0_1"/>
<keyword evidence="4" id="KW-1185">Reference proteome</keyword>
<protein>
    <recommendedName>
        <fullName evidence="5">Fucose-specific lectin</fullName>
    </recommendedName>
</protein>
<keyword evidence="2" id="KW-1133">Transmembrane helix</keyword>
<feature type="compositionally biased region" description="Pro residues" evidence="1">
    <location>
        <begin position="1"/>
        <end position="10"/>
    </location>
</feature>
<feature type="compositionally biased region" description="Low complexity" evidence="1">
    <location>
        <begin position="43"/>
        <end position="54"/>
    </location>
</feature>
<dbReference type="GeneID" id="27316118"/>
<dbReference type="OrthoDB" id="3923199at2759"/>
<dbReference type="RefSeq" id="XP_016210123.1">
    <property type="nucleotide sequence ID" value="XM_016362003.1"/>
</dbReference>
<reference evidence="3 4" key="1">
    <citation type="submission" date="2015-01" db="EMBL/GenBank/DDBJ databases">
        <title>The Genome Sequence of Ochroconis gallopava CBS43764.</title>
        <authorList>
            <consortium name="The Broad Institute Genomics Platform"/>
            <person name="Cuomo C."/>
            <person name="de Hoog S."/>
            <person name="Gorbushina A."/>
            <person name="Stielow B."/>
            <person name="Teixiera M."/>
            <person name="Abouelleil A."/>
            <person name="Chapman S.B."/>
            <person name="Priest M."/>
            <person name="Young S.K."/>
            <person name="Wortman J."/>
            <person name="Nusbaum C."/>
            <person name="Birren B."/>
        </authorList>
    </citation>
    <scope>NUCLEOTIDE SEQUENCE [LARGE SCALE GENOMIC DNA]</scope>
    <source>
        <strain evidence="3 4">CBS 43764</strain>
    </source>
</reference>
<evidence type="ECO:0000313" key="4">
    <source>
        <dbReference type="Proteomes" id="UP000053259"/>
    </source>
</evidence>
<dbReference type="SUPFAM" id="SSF89372">
    <property type="entry name" value="Fucose-specific lectin"/>
    <property type="match status" value="1"/>
</dbReference>
<feature type="region of interest" description="Disordered" evidence="1">
    <location>
        <begin position="1"/>
        <end position="20"/>
    </location>
</feature>
<organism evidence="3 4">
    <name type="scientific">Verruconis gallopava</name>
    <dbReference type="NCBI Taxonomy" id="253628"/>
    <lineage>
        <taxon>Eukaryota</taxon>
        <taxon>Fungi</taxon>
        <taxon>Dikarya</taxon>
        <taxon>Ascomycota</taxon>
        <taxon>Pezizomycotina</taxon>
        <taxon>Dothideomycetes</taxon>
        <taxon>Pleosporomycetidae</taxon>
        <taxon>Venturiales</taxon>
        <taxon>Sympoventuriaceae</taxon>
        <taxon>Verruconis</taxon>
    </lineage>
</organism>
<feature type="transmembrane region" description="Helical" evidence="2">
    <location>
        <begin position="113"/>
        <end position="144"/>
    </location>
</feature>
<evidence type="ECO:0000313" key="3">
    <source>
        <dbReference type="EMBL" id="KIW00254.1"/>
    </source>
</evidence>
<dbReference type="Proteomes" id="UP000053259">
    <property type="component" value="Unassembled WGS sequence"/>
</dbReference>
<sequence length="512" mass="55961">MSSPAPPYVPSPHVGGPAFTEEWDQTMDPVAQHEVSPATTNMTSVKKSSTGVVSPLNEHPDIVSPGMEAIYSGDQGKEVVPQPPVEQYAHYREIENYPHYENQMTAEKQRRRICGLTIPLCLVLLAFLIIALAVGLGVGLGVGLNKNHSNKSSSLNGNIVNPEYLSKTGAFNGTGLAIASYSFGTGGYGVINVYFQHWTGQLRKMQLMQDGSWQGGDASNIVATDARNATPISAVAYAMDGKATWHIFYIDQNNKIREKINDNTTNQWREGPIGDMNLIAMNDTAVGLQACWYGSFYGDANYTHSPIPGTGSNTTSQDQVIGMHLWYGESPTLLQEVTWTYNTTQWYRQESFVANGHAGIGCYSWGPGSVSYVMMVNLDNAVQVSWKDLNSSVPATESHPVNVWVNTTWTIPNVDENTSLGYTNYFYAQNADGHIGGYNITWDAENTRLADTFTIPQVPLLGTHFSVTAVPASSGGDQLMVFTQDNGTDITQNVRDLVNGQWTYSTLPIPQS</sequence>
<dbReference type="VEuPathDB" id="FungiDB:PV09_08145"/>